<evidence type="ECO:0000256" key="1">
    <source>
        <dbReference type="ARBA" id="ARBA00010872"/>
    </source>
</evidence>
<dbReference type="PANTHER" id="PTHR10188">
    <property type="entry name" value="L-ASPARAGINASE"/>
    <property type="match status" value="1"/>
</dbReference>
<reference evidence="2" key="1">
    <citation type="submission" date="2020-04" db="EMBL/GenBank/DDBJ databases">
        <authorList>
            <person name="Alioto T."/>
            <person name="Alioto T."/>
            <person name="Gomez Garrido J."/>
        </authorList>
    </citation>
    <scope>NUCLEOTIDE SEQUENCE</scope>
    <source>
        <strain evidence="2">A484AB</strain>
    </source>
</reference>
<dbReference type="AlphaFoldDB" id="A0A6S7J1J8"/>
<dbReference type="GO" id="GO:0016787">
    <property type="term" value="F:hydrolase activity"/>
    <property type="evidence" value="ECO:0007669"/>
    <property type="project" value="InterPro"/>
</dbReference>
<name>A0A6S7J1J8_PARCT</name>
<dbReference type="InterPro" id="IPR029055">
    <property type="entry name" value="Ntn_hydrolases_N"/>
</dbReference>
<dbReference type="EMBL" id="CACRXK020013812">
    <property type="protein sequence ID" value="CAB4025765.1"/>
    <property type="molecule type" value="Genomic_DNA"/>
</dbReference>
<protein>
    <submittedName>
        <fullName evidence="2">Isoaspartyl peptidase L-asparaginase-like</fullName>
    </submittedName>
</protein>
<sequence>MSKGSISPRIIVQGGAYRSMPCDKKDEYKKETKESARKGYAILMQNGGTAVEAVEAAVRELEDNGYFNAGYGSLLNNDREVECDAMIMEGHTLKCGAVISGRHFKNPVSLSKIIMYESPHCVLSGDGALEFAGIKKFPTCKPEELISEQAREKVKVSYKNYLDYVKYYYDGKPIGEETGDTLSAVAMDTDGHGDTVSAVAMDTNGHLACAMSTGGMVGKLKGRVGDVPLIGCGGYVNEKGGATVTGYGESIMRLTLARDVVYNMENGQNAQ</sequence>
<keyword evidence="3" id="KW-1185">Reference proteome</keyword>
<gene>
    <name evidence="2" type="ORF">PACLA_8A048754</name>
</gene>
<dbReference type="Gene3D" id="3.60.20.30">
    <property type="entry name" value="(Glycosyl)asparaginase"/>
    <property type="match status" value="1"/>
</dbReference>
<dbReference type="GO" id="GO:0033345">
    <property type="term" value="P:L-asparagine catabolic process via L-aspartate"/>
    <property type="evidence" value="ECO:0007669"/>
    <property type="project" value="TreeGrafter"/>
</dbReference>
<comment type="similarity">
    <text evidence="1">Belongs to the Ntn-hydrolase family.</text>
</comment>
<proteinExistence type="inferred from homology"/>
<dbReference type="InterPro" id="IPR000246">
    <property type="entry name" value="Peptidase_T2"/>
</dbReference>
<dbReference type="SUPFAM" id="SSF56235">
    <property type="entry name" value="N-terminal nucleophile aminohydrolases (Ntn hydrolases)"/>
    <property type="match status" value="1"/>
</dbReference>
<dbReference type="Proteomes" id="UP001152795">
    <property type="component" value="Unassembled WGS sequence"/>
</dbReference>
<dbReference type="PANTHER" id="PTHR10188:SF41">
    <property type="entry name" value="ISOASPARTYL PEPTIDASE_L-ASPARAGINASE"/>
    <property type="match status" value="1"/>
</dbReference>
<feature type="non-terminal residue" evidence="2">
    <location>
        <position position="271"/>
    </location>
</feature>
<dbReference type="Pfam" id="PF01112">
    <property type="entry name" value="Asparaginase_2"/>
    <property type="match status" value="1"/>
</dbReference>
<evidence type="ECO:0000313" key="3">
    <source>
        <dbReference type="Proteomes" id="UP001152795"/>
    </source>
</evidence>
<comment type="caution">
    <text evidence="2">The sequence shown here is derived from an EMBL/GenBank/DDBJ whole genome shotgun (WGS) entry which is preliminary data.</text>
</comment>
<dbReference type="OrthoDB" id="2262349at2759"/>
<organism evidence="2 3">
    <name type="scientific">Paramuricea clavata</name>
    <name type="common">Red gorgonian</name>
    <name type="synonym">Violescent sea-whip</name>
    <dbReference type="NCBI Taxonomy" id="317549"/>
    <lineage>
        <taxon>Eukaryota</taxon>
        <taxon>Metazoa</taxon>
        <taxon>Cnidaria</taxon>
        <taxon>Anthozoa</taxon>
        <taxon>Octocorallia</taxon>
        <taxon>Malacalcyonacea</taxon>
        <taxon>Plexauridae</taxon>
        <taxon>Paramuricea</taxon>
    </lineage>
</organism>
<evidence type="ECO:0000313" key="2">
    <source>
        <dbReference type="EMBL" id="CAB4025765.1"/>
    </source>
</evidence>
<dbReference type="GO" id="GO:0005737">
    <property type="term" value="C:cytoplasm"/>
    <property type="evidence" value="ECO:0007669"/>
    <property type="project" value="TreeGrafter"/>
</dbReference>
<accession>A0A6S7J1J8</accession>